<dbReference type="PROSITE" id="PS01047">
    <property type="entry name" value="HMA_1"/>
    <property type="match status" value="1"/>
</dbReference>
<accession>A0A7R9YST7</accession>
<organism evidence="3">
    <name type="scientific">Chlamydomonas euryale</name>
    <dbReference type="NCBI Taxonomy" id="1486919"/>
    <lineage>
        <taxon>Eukaryota</taxon>
        <taxon>Viridiplantae</taxon>
        <taxon>Chlorophyta</taxon>
        <taxon>core chlorophytes</taxon>
        <taxon>Chlorophyceae</taxon>
        <taxon>CS clade</taxon>
        <taxon>Chlamydomonadales</taxon>
        <taxon>Chlamydomonadaceae</taxon>
        <taxon>Chlamydomonas</taxon>
    </lineage>
</organism>
<dbReference type="Pfam" id="PF00403">
    <property type="entry name" value="HMA"/>
    <property type="match status" value="1"/>
</dbReference>
<proteinExistence type="predicted"/>
<feature type="domain" description="HMA" evidence="2">
    <location>
        <begin position="150"/>
        <end position="218"/>
    </location>
</feature>
<evidence type="ECO:0000259" key="2">
    <source>
        <dbReference type="PROSITE" id="PS50846"/>
    </source>
</evidence>
<evidence type="ECO:0000256" key="1">
    <source>
        <dbReference type="ARBA" id="ARBA00022723"/>
    </source>
</evidence>
<dbReference type="InterPro" id="IPR036163">
    <property type="entry name" value="HMA_dom_sf"/>
</dbReference>
<dbReference type="Gene3D" id="3.30.70.100">
    <property type="match status" value="1"/>
</dbReference>
<dbReference type="SUPFAM" id="SSF55008">
    <property type="entry name" value="HMA, heavy metal-associated domain"/>
    <property type="match status" value="1"/>
</dbReference>
<reference evidence="3" key="1">
    <citation type="submission" date="2021-01" db="EMBL/GenBank/DDBJ databases">
        <authorList>
            <person name="Corre E."/>
            <person name="Pelletier E."/>
            <person name="Niang G."/>
            <person name="Scheremetjew M."/>
            <person name="Finn R."/>
            <person name="Kale V."/>
            <person name="Holt S."/>
            <person name="Cochrane G."/>
            <person name="Meng A."/>
            <person name="Brown T."/>
            <person name="Cohen L."/>
        </authorList>
    </citation>
    <scope>NUCLEOTIDE SEQUENCE</scope>
    <source>
        <strain evidence="3">CCMP219</strain>
    </source>
</reference>
<dbReference type="AlphaFoldDB" id="A0A7R9YST7"/>
<dbReference type="CDD" id="cd00371">
    <property type="entry name" value="HMA"/>
    <property type="match status" value="1"/>
</dbReference>
<dbReference type="PROSITE" id="PS50846">
    <property type="entry name" value="HMA_2"/>
    <property type="match status" value="1"/>
</dbReference>
<protein>
    <recommendedName>
        <fullName evidence="2">HMA domain-containing protein</fullName>
    </recommendedName>
</protein>
<dbReference type="InterPro" id="IPR006121">
    <property type="entry name" value="HMA_dom"/>
</dbReference>
<gene>
    <name evidence="3" type="ORF">CEUR00632_LOCUS5868</name>
</gene>
<name>A0A7R9YST7_9CHLO</name>
<sequence>MAECRACSCPTVASSRNGAGNISSRSFEELAAIAGSLVASNCCVLQLVLNSLSLGCAGFAALDPYKGVGRALAVMCVGRLLLKAVRQRERRAGAFAAISLLLLASQDVLAWTNRNPTPASSSSVSWWWRSWHATASPMSQHGQNAGAHFVVYCFEVQGMKCEGCAARVKAALLEVEGIEEVSIDFPNRKVLLTVAKGSPMAGVEQLEHQIRALDLTYDPVFLPATS</sequence>
<keyword evidence="1" id="KW-0479">Metal-binding</keyword>
<dbReference type="EMBL" id="HBEC01012728">
    <property type="protein sequence ID" value="CAD8285830.1"/>
    <property type="molecule type" value="Transcribed_RNA"/>
</dbReference>
<evidence type="ECO:0000313" key="3">
    <source>
        <dbReference type="EMBL" id="CAD8285830.1"/>
    </source>
</evidence>
<dbReference type="GO" id="GO:0046872">
    <property type="term" value="F:metal ion binding"/>
    <property type="evidence" value="ECO:0007669"/>
    <property type="project" value="UniProtKB-KW"/>
</dbReference>
<dbReference type="InterPro" id="IPR017969">
    <property type="entry name" value="Heavy-metal-associated_CS"/>
</dbReference>